<dbReference type="EMBL" id="SLZW01000009">
    <property type="protein sequence ID" value="TCS60992.1"/>
    <property type="molecule type" value="Genomic_DNA"/>
</dbReference>
<sequence>MVDLEAYRINTSVYEWCVGAFSRLERHLGLKIKLHSSPELLAQGQIFLFNHFARFETVIPPYLVYKHSGRYCRSVADHTLFEGSEMFAKFLRGVGGVPNTTAGLMPFLAAEILRGRKIVVFPEGGMIKDRRVLDKRGAYNVYSPVAQERRKHHRGAAVIALTLDTFKNRILSVHAHAEEERLHRWVDALGLESVDQLLERAREPTMIVPANITFYPLRVTENILHRGMELLMKDMSGRFSEELLIEGNILLKDTDMDIRFAPPVMAAKKWRWWERVLLKSVFERIDSLEELFAMRDGAVGWAEKMMNRCIQDETMRIRDAYMAGMYSVTTVNFSHLASRLIVDLVAAGRREIGKEEFHKALYLAIKNLQNAEGVGLHRSLLAPESYRGLLDGQCDALEQFLRTTKQAGLIGRTPSKYRFLDSLSADSTFDRIRIDNPIMVYANEVAPIAAVRATLNDALERAGRVLDEELASDQFDDELRAHQWNHAHYRGERHHEINAKETATLSGEPFLLIPKEITAVGVVLVHGFLASPAEMRAFGEKLVQKGHPVIGVRLAGHGTSPWDLQHRSWREWLQSVRRGCAILGAFCEKIAVVGFSGGGVLALRLASEAPRSLVGVAVVSAPMRFLDRRMAFVPLVHRLNTLTEWLPSFDGVMPFHENASEHPEINYKNIPTRGVYELRQLVEETRHVLPTVRCPALIVQGDRDPVVDPESATLIHDRLGSSQKTLVYVPSTRHAILLEDIAGAQDRVANFLKGLPWEADDSGTS</sequence>
<dbReference type="OrthoDB" id="8476759at2"/>
<organism evidence="2 3">
    <name type="scientific">Varunaivibrio sulfuroxidans</name>
    <dbReference type="NCBI Taxonomy" id="1773489"/>
    <lineage>
        <taxon>Bacteria</taxon>
        <taxon>Pseudomonadati</taxon>
        <taxon>Pseudomonadota</taxon>
        <taxon>Alphaproteobacteria</taxon>
        <taxon>Rhodospirillales</taxon>
        <taxon>Magnetovibrionaceae</taxon>
        <taxon>Varunaivibrio</taxon>
    </lineage>
</organism>
<reference evidence="2 3" key="1">
    <citation type="submission" date="2019-03" db="EMBL/GenBank/DDBJ databases">
        <title>Genomic Encyclopedia of Type Strains, Phase IV (KMG-IV): sequencing the most valuable type-strain genomes for metagenomic binning, comparative biology and taxonomic classification.</title>
        <authorList>
            <person name="Goeker M."/>
        </authorList>
    </citation>
    <scope>NUCLEOTIDE SEQUENCE [LARGE SCALE GENOMIC DNA]</scope>
    <source>
        <strain evidence="2 3">DSM 101688</strain>
    </source>
</reference>
<keyword evidence="3" id="KW-1185">Reference proteome</keyword>
<dbReference type="SMART" id="SM00563">
    <property type="entry name" value="PlsC"/>
    <property type="match status" value="1"/>
</dbReference>
<dbReference type="SUPFAM" id="SSF53474">
    <property type="entry name" value="alpha/beta-Hydrolases"/>
    <property type="match status" value="1"/>
</dbReference>
<proteinExistence type="predicted"/>
<dbReference type="Pfam" id="PF01553">
    <property type="entry name" value="Acyltransferase"/>
    <property type="match status" value="1"/>
</dbReference>
<dbReference type="PANTHER" id="PTHR11614">
    <property type="entry name" value="PHOSPHOLIPASE-RELATED"/>
    <property type="match status" value="1"/>
</dbReference>
<evidence type="ECO:0000313" key="2">
    <source>
        <dbReference type="EMBL" id="TCS60992.1"/>
    </source>
</evidence>
<gene>
    <name evidence="2" type="ORF">EDD55_109154</name>
</gene>
<evidence type="ECO:0000313" key="3">
    <source>
        <dbReference type="Proteomes" id="UP000295304"/>
    </source>
</evidence>
<dbReference type="Pfam" id="PF12146">
    <property type="entry name" value="Hydrolase_4"/>
    <property type="match status" value="1"/>
</dbReference>
<dbReference type="InterPro" id="IPR029058">
    <property type="entry name" value="AB_hydrolase_fold"/>
</dbReference>
<evidence type="ECO:0000259" key="1">
    <source>
        <dbReference type="SMART" id="SM00563"/>
    </source>
</evidence>
<dbReference type="AlphaFoldDB" id="A0A4R3J6J6"/>
<dbReference type="GO" id="GO:0016746">
    <property type="term" value="F:acyltransferase activity"/>
    <property type="evidence" value="ECO:0007669"/>
    <property type="project" value="InterPro"/>
</dbReference>
<accession>A0A4R3J6J6</accession>
<dbReference type="RefSeq" id="WP_132939805.1">
    <property type="nucleotide sequence ID" value="NZ_CP119676.1"/>
</dbReference>
<dbReference type="Gene3D" id="3.40.50.1820">
    <property type="entry name" value="alpha/beta hydrolase"/>
    <property type="match status" value="1"/>
</dbReference>
<protein>
    <submittedName>
        <fullName evidence="2">Esterase/lipase</fullName>
    </submittedName>
</protein>
<dbReference type="InterPro" id="IPR002123">
    <property type="entry name" value="Plipid/glycerol_acylTrfase"/>
</dbReference>
<name>A0A4R3J6J6_9PROT</name>
<dbReference type="InterPro" id="IPR051044">
    <property type="entry name" value="MAG_DAG_Lipase"/>
</dbReference>
<comment type="caution">
    <text evidence="2">The sequence shown here is derived from an EMBL/GenBank/DDBJ whole genome shotgun (WGS) entry which is preliminary data.</text>
</comment>
<feature type="domain" description="Phospholipid/glycerol acyltransferase" evidence="1">
    <location>
        <begin position="45"/>
        <end position="150"/>
    </location>
</feature>
<dbReference type="InterPro" id="IPR022742">
    <property type="entry name" value="Hydrolase_4"/>
</dbReference>
<dbReference type="Proteomes" id="UP000295304">
    <property type="component" value="Unassembled WGS sequence"/>
</dbReference>